<feature type="compositionally biased region" description="Polar residues" evidence="1">
    <location>
        <begin position="35"/>
        <end position="51"/>
    </location>
</feature>
<protein>
    <submittedName>
        <fullName evidence="3">Uncharacterized protein</fullName>
    </submittedName>
</protein>
<accession>A0A915IQZ9</accession>
<name>A0A915IQZ9_ROMCU</name>
<evidence type="ECO:0000256" key="1">
    <source>
        <dbReference type="SAM" id="MobiDB-lite"/>
    </source>
</evidence>
<reference evidence="3" key="1">
    <citation type="submission" date="2022-11" db="UniProtKB">
        <authorList>
            <consortium name="WormBaseParasite"/>
        </authorList>
    </citation>
    <scope>IDENTIFICATION</scope>
</reference>
<evidence type="ECO:0000313" key="3">
    <source>
        <dbReference type="WBParaSite" id="nRc.2.0.1.t16295-RA"/>
    </source>
</evidence>
<evidence type="ECO:0000313" key="2">
    <source>
        <dbReference type="Proteomes" id="UP000887565"/>
    </source>
</evidence>
<organism evidence="2 3">
    <name type="scientific">Romanomermis culicivorax</name>
    <name type="common">Nematode worm</name>
    <dbReference type="NCBI Taxonomy" id="13658"/>
    <lineage>
        <taxon>Eukaryota</taxon>
        <taxon>Metazoa</taxon>
        <taxon>Ecdysozoa</taxon>
        <taxon>Nematoda</taxon>
        <taxon>Enoplea</taxon>
        <taxon>Dorylaimia</taxon>
        <taxon>Mermithida</taxon>
        <taxon>Mermithoidea</taxon>
        <taxon>Mermithidae</taxon>
        <taxon>Romanomermis</taxon>
    </lineage>
</organism>
<dbReference type="Proteomes" id="UP000887565">
    <property type="component" value="Unplaced"/>
</dbReference>
<keyword evidence="2" id="KW-1185">Reference proteome</keyword>
<dbReference type="WBParaSite" id="nRc.2.0.1.t16295-RA">
    <property type="protein sequence ID" value="nRc.2.0.1.t16295-RA"/>
    <property type="gene ID" value="nRc.2.0.1.g16295"/>
</dbReference>
<dbReference type="AlphaFoldDB" id="A0A915IQZ9"/>
<feature type="region of interest" description="Disordered" evidence="1">
    <location>
        <begin position="1"/>
        <end position="52"/>
    </location>
</feature>
<proteinExistence type="predicted"/>
<sequence>MSRKTEDLNSDVTLPRTPPGTRHNESDESFALPVVSNTTNKQKGSNSSAISQRAEVKLDRVSALNPVAPIRANNNINNMATAKEVLTADDRDAQINAHFDRRPKFSRDQMDLFIFDQMKEECLQWPLQ</sequence>